<evidence type="ECO:0000313" key="1">
    <source>
        <dbReference type="EMBL" id="KKN26247.1"/>
    </source>
</evidence>
<name>A0A0F9PNR4_9ZZZZ</name>
<gene>
    <name evidence="1" type="ORF">LCGC14_0876540</name>
</gene>
<protein>
    <submittedName>
        <fullName evidence="1">Uncharacterized protein</fullName>
    </submittedName>
</protein>
<comment type="caution">
    <text evidence="1">The sequence shown here is derived from an EMBL/GenBank/DDBJ whole genome shotgun (WGS) entry which is preliminary data.</text>
</comment>
<dbReference type="AlphaFoldDB" id="A0A0F9PNR4"/>
<reference evidence="1" key="1">
    <citation type="journal article" date="2015" name="Nature">
        <title>Complex archaea that bridge the gap between prokaryotes and eukaryotes.</title>
        <authorList>
            <person name="Spang A."/>
            <person name="Saw J.H."/>
            <person name="Jorgensen S.L."/>
            <person name="Zaremba-Niedzwiedzka K."/>
            <person name="Martijn J."/>
            <person name="Lind A.E."/>
            <person name="van Eijk R."/>
            <person name="Schleper C."/>
            <person name="Guy L."/>
            <person name="Ettema T.J."/>
        </authorList>
    </citation>
    <scope>NUCLEOTIDE SEQUENCE</scope>
</reference>
<accession>A0A0F9PNR4</accession>
<dbReference type="EMBL" id="LAZR01002734">
    <property type="protein sequence ID" value="KKN26247.1"/>
    <property type="molecule type" value="Genomic_DNA"/>
</dbReference>
<sequence length="258" mass="28992">MSRERKRKAKEPIEKGIPIAEPGAEIIFNDPVLKTPFISNPFISRLKGRAFLEQTLAYNLYFDDLTKKWKVLSDISISTVKNLARYYPTDPTPPTVISDLPLRLNTFHELMVNDEVSITSLNTMRVRLDSILAKNTLIESHLDKIKQFNSGMNFSGTHIGIGATVLTFPNIGIPWTCFDFAIMVSVVDIKIKSNMLVTGAYRVPLSDEDFVTIDYYKRRVVFPSNDDIDVILSGTTTSSQVTYNITGLHLPIETAITS</sequence>
<proteinExistence type="predicted"/>
<organism evidence="1">
    <name type="scientific">marine sediment metagenome</name>
    <dbReference type="NCBI Taxonomy" id="412755"/>
    <lineage>
        <taxon>unclassified sequences</taxon>
        <taxon>metagenomes</taxon>
        <taxon>ecological metagenomes</taxon>
    </lineage>
</organism>